<dbReference type="InParanoid" id="W0RBZ4"/>
<name>W0RBZ4_9BACT</name>
<evidence type="ECO:0000256" key="1">
    <source>
        <dbReference type="SAM" id="SignalP"/>
    </source>
</evidence>
<dbReference type="STRING" id="861299.J421_0435"/>
<evidence type="ECO:0000313" key="3">
    <source>
        <dbReference type="Proteomes" id="UP000019151"/>
    </source>
</evidence>
<proteinExistence type="predicted"/>
<keyword evidence="1" id="KW-0732">Signal</keyword>
<keyword evidence="3" id="KW-1185">Reference proteome</keyword>
<dbReference type="AlphaFoldDB" id="W0RBZ4"/>
<evidence type="ECO:0000313" key="2">
    <source>
        <dbReference type="EMBL" id="AHG87972.1"/>
    </source>
</evidence>
<accession>W0RBZ4</accession>
<dbReference type="HOGENOM" id="CLU_1376419_0_0_0"/>
<sequence>MRMDVGRIAALSAVLLALAPAGAQAQRRLLERRSLEVFGARYALADKIGTDKSSLDGVGARLQFERYDPDRPARSLWGRTRGGLFAAYTTSQGRPELSTLHVGVQTDASVLPQPLGGAVDPFISFGIGVFHTSRQNLLTQIGNGRRIRRTDFAFTPAVGTRIGMVDRFGARVDLRAPFVFGTSTTANFVAEGGIYFSF</sequence>
<feature type="signal peptide" evidence="1">
    <location>
        <begin position="1"/>
        <end position="25"/>
    </location>
</feature>
<reference evidence="2 3" key="1">
    <citation type="journal article" date="2014" name="Genome Announc.">
        <title>Genome Sequence and Methylome of Soil Bacterium Gemmatirosa kalamazoonensis KBS708T, a Member of the Rarely Cultivated Gemmatimonadetes Phylum.</title>
        <authorList>
            <person name="Debruyn J.M."/>
            <person name="Radosevich M."/>
            <person name="Wommack K.E."/>
            <person name="Polson S.W."/>
            <person name="Hauser L.J."/>
            <person name="Fawaz M.N."/>
            <person name="Korlach J."/>
            <person name="Tsai Y.C."/>
        </authorList>
    </citation>
    <scope>NUCLEOTIDE SEQUENCE [LARGE SCALE GENOMIC DNA]</scope>
    <source>
        <strain evidence="2 3">KBS708</strain>
    </source>
</reference>
<protein>
    <recommendedName>
        <fullName evidence="4">Outer membrane protein beta-barrel domain-containing protein</fullName>
    </recommendedName>
</protein>
<dbReference type="Proteomes" id="UP000019151">
    <property type="component" value="Chromosome"/>
</dbReference>
<dbReference type="Gene3D" id="2.40.160.20">
    <property type="match status" value="1"/>
</dbReference>
<evidence type="ECO:0008006" key="4">
    <source>
        <dbReference type="Google" id="ProtNLM"/>
    </source>
</evidence>
<dbReference type="EMBL" id="CP007128">
    <property type="protein sequence ID" value="AHG87972.1"/>
    <property type="molecule type" value="Genomic_DNA"/>
</dbReference>
<feature type="chain" id="PRO_5004793862" description="Outer membrane protein beta-barrel domain-containing protein" evidence="1">
    <location>
        <begin position="26"/>
        <end position="198"/>
    </location>
</feature>
<dbReference type="KEGG" id="gba:J421_0435"/>
<gene>
    <name evidence="2" type="ORF">J421_0435</name>
</gene>
<organism evidence="2 3">
    <name type="scientific">Gemmatirosa kalamazoonensis</name>
    <dbReference type="NCBI Taxonomy" id="861299"/>
    <lineage>
        <taxon>Bacteria</taxon>
        <taxon>Pseudomonadati</taxon>
        <taxon>Gemmatimonadota</taxon>
        <taxon>Gemmatimonadia</taxon>
        <taxon>Gemmatimonadales</taxon>
        <taxon>Gemmatimonadaceae</taxon>
        <taxon>Gemmatirosa</taxon>
    </lineage>
</organism>
<dbReference type="RefSeq" id="WP_025409521.1">
    <property type="nucleotide sequence ID" value="NZ_CP007128.1"/>
</dbReference>